<organism evidence="1 2">
    <name type="scientific">Malus baccata</name>
    <name type="common">Siberian crab apple</name>
    <name type="synonym">Pyrus baccata</name>
    <dbReference type="NCBI Taxonomy" id="106549"/>
    <lineage>
        <taxon>Eukaryota</taxon>
        <taxon>Viridiplantae</taxon>
        <taxon>Streptophyta</taxon>
        <taxon>Embryophyta</taxon>
        <taxon>Tracheophyta</taxon>
        <taxon>Spermatophyta</taxon>
        <taxon>Magnoliopsida</taxon>
        <taxon>eudicotyledons</taxon>
        <taxon>Gunneridae</taxon>
        <taxon>Pentapetalae</taxon>
        <taxon>rosids</taxon>
        <taxon>fabids</taxon>
        <taxon>Rosales</taxon>
        <taxon>Rosaceae</taxon>
        <taxon>Amygdaloideae</taxon>
        <taxon>Maleae</taxon>
        <taxon>Malus</taxon>
    </lineage>
</organism>
<dbReference type="Proteomes" id="UP000315295">
    <property type="component" value="Unassembled WGS sequence"/>
</dbReference>
<comment type="caution">
    <text evidence="1">The sequence shown here is derived from an EMBL/GenBank/DDBJ whole genome shotgun (WGS) entry which is preliminary data.</text>
</comment>
<reference evidence="1 2" key="1">
    <citation type="journal article" date="2019" name="G3 (Bethesda)">
        <title>Sequencing of a Wild Apple (Malus baccata) Genome Unravels the Differences Between Cultivated and Wild Apple Species Regarding Disease Resistance and Cold Tolerance.</title>
        <authorList>
            <person name="Chen X."/>
        </authorList>
    </citation>
    <scope>NUCLEOTIDE SEQUENCE [LARGE SCALE GENOMIC DNA]</scope>
    <source>
        <strain evidence="2">cv. Shandingzi</strain>
        <tissue evidence="1">Leaves</tissue>
    </source>
</reference>
<evidence type="ECO:0000313" key="1">
    <source>
        <dbReference type="EMBL" id="TQD77831.1"/>
    </source>
</evidence>
<sequence>MDQTCPDFIVERFLPDATALAASSTLKLNVSQISSSKGLRYPWNYTGTAEACVSRTVCRFSTLGG</sequence>
<protein>
    <submittedName>
        <fullName evidence="1">Uncharacterized protein</fullName>
    </submittedName>
</protein>
<proteinExistence type="predicted"/>
<keyword evidence="2" id="KW-1185">Reference proteome</keyword>
<evidence type="ECO:0000313" key="2">
    <source>
        <dbReference type="Proteomes" id="UP000315295"/>
    </source>
</evidence>
<dbReference type="EMBL" id="VIEB01000942">
    <property type="protein sequence ID" value="TQD77831.1"/>
    <property type="molecule type" value="Genomic_DNA"/>
</dbReference>
<name>A0A540KUC8_MALBA</name>
<accession>A0A540KUC8</accession>
<dbReference type="AlphaFoldDB" id="A0A540KUC8"/>
<gene>
    <name evidence="1" type="ORF">C1H46_036661</name>
</gene>